<dbReference type="OrthoDB" id="9807137at2"/>
<comment type="function">
    <text evidence="10">IGPS catalyzes the conversion of PRFAR and glutamine to IGP, AICAR and glutamate. The HisH subunit catalyzes the hydrolysis of glutamine to glutamate and ammonia as part of the synthesis of IGP and AICAR. The resulting ammonia molecule is channeled to the active site of HisF.</text>
</comment>
<evidence type="ECO:0000256" key="2">
    <source>
        <dbReference type="ARBA" id="ARBA00011152"/>
    </source>
</evidence>
<evidence type="ECO:0000256" key="7">
    <source>
        <dbReference type="ARBA" id="ARBA00023239"/>
    </source>
</evidence>
<feature type="active site" evidence="10 11">
    <location>
        <position position="190"/>
    </location>
</feature>
<protein>
    <recommendedName>
        <fullName evidence="10">Imidazole glycerol phosphate synthase subunit HisH</fullName>
        <ecNumber evidence="10">4.3.2.10</ecNumber>
    </recommendedName>
    <alternativeName>
        <fullName evidence="10">IGP synthase glutaminase subunit</fullName>
        <ecNumber evidence="10">3.5.1.2</ecNumber>
    </alternativeName>
    <alternativeName>
        <fullName evidence="10">IGP synthase subunit HisH</fullName>
    </alternativeName>
    <alternativeName>
        <fullName evidence="10">ImGP synthase subunit HisH</fullName>
        <shortName evidence="10">IGPS subunit HisH</shortName>
    </alternativeName>
</protein>
<dbReference type="InterPro" id="IPR017926">
    <property type="entry name" value="GATASE"/>
</dbReference>
<dbReference type="EC" id="3.5.1.2" evidence="10"/>
<keyword evidence="5 10" id="KW-0315">Glutamine amidotransferase</keyword>
<keyword evidence="6 10" id="KW-0368">Histidine biosynthesis</keyword>
<dbReference type="GO" id="GO:0016829">
    <property type="term" value="F:lyase activity"/>
    <property type="evidence" value="ECO:0007669"/>
    <property type="project" value="UniProtKB-KW"/>
</dbReference>
<evidence type="ECO:0000259" key="12">
    <source>
        <dbReference type="Pfam" id="PF00117"/>
    </source>
</evidence>
<comment type="pathway">
    <text evidence="1 10">Amino-acid biosynthesis; L-histidine biosynthesis; L-histidine from 5-phospho-alpha-D-ribose 1-diphosphate: step 5/9.</text>
</comment>
<evidence type="ECO:0000313" key="14">
    <source>
        <dbReference type="Proteomes" id="UP000253141"/>
    </source>
</evidence>
<comment type="subunit">
    <text evidence="2 10">Heterodimer of HisH and HisF.</text>
</comment>
<comment type="caution">
    <text evidence="13">The sequence shown here is derived from an EMBL/GenBank/DDBJ whole genome shotgun (WGS) entry which is preliminary data.</text>
</comment>
<dbReference type="Pfam" id="PF00117">
    <property type="entry name" value="GATase"/>
    <property type="match status" value="1"/>
</dbReference>
<keyword evidence="4 10" id="KW-0378">Hydrolase</keyword>
<dbReference type="HAMAP" id="MF_00278">
    <property type="entry name" value="HisH"/>
    <property type="match status" value="1"/>
</dbReference>
<dbReference type="Gene3D" id="3.40.50.880">
    <property type="match status" value="1"/>
</dbReference>
<evidence type="ECO:0000256" key="5">
    <source>
        <dbReference type="ARBA" id="ARBA00022962"/>
    </source>
</evidence>
<dbReference type="RefSeq" id="WP_114462651.1">
    <property type="nucleotide sequence ID" value="NZ_QPIW01000017.1"/>
</dbReference>
<dbReference type="PIRSF" id="PIRSF000495">
    <property type="entry name" value="Amidotransf_hisH"/>
    <property type="match status" value="1"/>
</dbReference>
<dbReference type="SUPFAM" id="SSF52317">
    <property type="entry name" value="Class I glutamine amidotransferase-like"/>
    <property type="match status" value="1"/>
</dbReference>
<organism evidence="13 14">
    <name type="scientific">Runella aurantiaca</name>
    <dbReference type="NCBI Taxonomy" id="2282308"/>
    <lineage>
        <taxon>Bacteria</taxon>
        <taxon>Pseudomonadati</taxon>
        <taxon>Bacteroidota</taxon>
        <taxon>Cytophagia</taxon>
        <taxon>Cytophagales</taxon>
        <taxon>Spirosomataceae</taxon>
        <taxon>Runella</taxon>
    </lineage>
</organism>
<dbReference type="GO" id="GO:0004359">
    <property type="term" value="F:glutaminase activity"/>
    <property type="evidence" value="ECO:0007669"/>
    <property type="project" value="UniProtKB-EC"/>
</dbReference>
<dbReference type="InterPro" id="IPR029062">
    <property type="entry name" value="Class_I_gatase-like"/>
</dbReference>
<dbReference type="PANTHER" id="PTHR42701:SF1">
    <property type="entry name" value="IMIDAZOLE GLYCEROL PHOSPHATE SYNTHASE SUBUNIT HISH"/>
    <property type="match status" value="1"/>
</dbReference>
<feature type="domain" description="Glutamine amidotransferase" evidence="12">
    <location>
        <begin position="6"/>
        <end position="203"/>
    </location>
</feature>
<evidence type="ECO:0000256" key="9">
    <source>
        <dbReference type="ARBA" id="ARBA00049534"/>
    </source>
</evidence>
<proteinExistence type="inferred from homology"/>
<dbReference type="InterPro" id="IPR010139">
    <property type="entry name" value="Imidazole-glycPsynth_HisH"/>
</dbReference>
<keyword evidence="10" id="KW-0963">Cytoplasm</keyword>
<accession>A0A369I3L9</accession>
<evidence type="ECO:0000256" key="4">
    <source>
        <dbReference type="ARBA" id="ARBA00022801"/>
    </source>
</evidence>
<dbReference type="CDD" id="cd01748">
    <property type="entry name" value="GATase1_IGP_Synthase"/>
    <property type="match status" value="1"/>
</dbReference>
<evidence type="ECO:0000313" key="13">
    <source>
        <dbReference type="EMBL" id="RDB04319.1"/>
    </source>
</evidence>
<keyword evidence="7 10" id="KW-0456">Lyase</keyword>
<dbReference type="GO" id="GO:0000105">
    <property type="term" value="P:L-histidine biosynthetic process"/>
    <property type="evidence" value="ECO:0007669"/>
    <property type="project" value="UniProtKB-UniRule"/>
</dbReference>
<evidence type="ECO:0000256" key="8">
    <source>
        <dbReference type="ARBA" id="ARBA00047838"/>
    </source>
</evidence>
<name>A0A369I3L9_9BACT</name>
<evidence type="ECO:0000256" key="6">
    <source>
        <dbReference type="ARBA" id="ARBA00023102"/>
    </source>
</evidence>
<dbReference type="PROSITE" id="PS51273">
    <property type="entry name" value="GATASE_TYPE_1"/>
    <property type="match status" value="1"/>
</dbReference>
<evidence type="ECO:0000256" key="11">
    <source>
        <dbReference type="PIRSR" id="PIRSR000495-1"/>
    </source>
</evidence>
<dbReference type="EC" id="4.3.2.10" evidence="10"/>
<dbReference type="Proteomes" id="UP000253141">
    <property type="component" value="Unassembled WGS sequence"/>
</dbReference>
<comment type="catalytic activity">
    <reaction evidence="9 10">
        <text>L-glutamine + H2O = L-glutamate + NH4(+)</text>
        <dbReference type="Rhea" id="RHEA:15889"/>
        <dbReference type="ChEBI" id="CHEBI:15377"/>
        <dbReference type="ChEBI" id="CHEBI:28938"/>
        <dbReference type="ChEBI" id="CHEBI:29985"/>
        <dbReference type="ChEBI" id="CHEBI:58359"/>
        <dbReference type="EC" id="3.5.1.2"/>
    </reaction>
</comment>
<comment type="subcellular location">
    <subcellularLocation>
        <location evidence="10">Cytoplasm</location>
    </subcellularLocation>
</comment>
<dbReference type="NCBIfam" id="TIGR01855">
    <property type="entry name" value="IMP_synth_hisH"/>
    <property type="match status" value="1"/>
</dbReference>
<reference evidence="13 14" key="1">
    <citation type="submission" date="2018-07" db="EMBL/GenBank/DDBJ databases">
        <title>Genome analysis of Runella aurantiaca.</title>
        <authorList>
            <person name="Yang X."/>
        </authorList>
    </citation>
    <scope>NUCLEOTIDE SEQUENCE [LARGE SCALE GENOMIC DNA]</scope>
    <source>
        <strain evidence="13 14">YX9</strain>
    </source>
</reference>
<evidence type="ECO:0000256" key="10">
    <source>
        <dbReference type="HAMAP-Rule" id="MF_00278"/>
    </source>
</evidence>
<dbReference type="UniPathway" id="UPA00031">
    <property type="reaction ID" value="UER00010"/>
</dbReference>
<keyword evidence="14" id="KW-1185">Reference proteome</keyword>
<dbReference type="AlphaFoldDB" id="A0A369I3L9"/>
<feature type="active site" evidence="10 11">
    <location>
        <position position="188"/>
    </location>
</feature>
<feature type="active site" description="Nucleophile" evidence="10 11">
    <location>
        <position position="83"/>
    </location>
</feature>
<dbReference type="EMBL" id="QPIW01000017">
    <property type="protein sequence ID" value="RDB04319.1"/>
    <property type="molecule type" value="Genomic_DNA"/>
</dbReference>
<dbReference type="PANTHER" id="PTHR42701">
    <property type="entry name" value="IMIDAZOLE GLYCEROL PHOSPHATE SYNTHASE SUBUNIT HISH"/>
    <property type="match status" value="1"/>
</dbReference>
<sequence>MQPEIVIIDYGMGNLRSVLKKVERLHKSVQVSADLKVIENAQKLILPGVGHFANGVKKLKESGIWEVLNQKVLEVQTPILGICLGMQLMAKCSEEGNAEGLGWLEAEVVRFKVNDTRTYKVPHMGWNTVEIQKESPLFAGVSQEAMYYFVHSYYMKCHNAKDALGSTDYALYFTSAIQKNNIYGTQFHPEKSHEWGDRLIQNFIALPA</sequence>
<comment type="catalytic activity">
    <reaction evidence="8 10">
        <text>5-[(5-phospho-1-deoxy-D-ribulos-1-ylimino)methylamino]-1-(5-phospho-beta-D-ribosyl)imidazole-4-carboxamide + L-glutamine = D-erythro-1-(imidazol-4-yl)glycerol 3-phosphate + 5-amino-1-(5-phospho-beta-D-ribosyl)imidazole-4-carboxamide + L-glutamate + H(+)</text>
        <dbReference type="Rhea" id="RHEA:24793"/>
        <dbReference type="ChEBI" id="CHEBI:15378"/>
        <dbReference type="ChEBI" id="CHEBI:29985"/>
        <dbReference type="ChEBI" id="CHEBI:58278"/>
        <dbReference type="ChEBI" id="CHEBI:58359"/>
        <dbReference type="ChEBI" id="CHEBI:58475"/>
        <dbReference type="ChEBI" id="CHEBI:58525"/>
        <dbReference type="EC" id="4.3.2.10"/>
    </reaction>
</comment>
<dbReference type="GO" id="GO:0005737">
    <property type="term" value="C:cytoplasm"/>
    <property type="evidence" value="ECO:0007669"/>
    <property type="project" value="UniProtKB-SubCell"/>
</dbReference>
<evidence type="ECO:0000256" key="3">
    <source>
        <dbReference type="ARBA" id="ARBA00022605"/>
    </source>
</evidence>
<keyword evidence="3 10" id="KW-0028">Amino-acid biosynthesis</keyword>
<gene>
    <name evidence="10 13" type="primary">hisH</name>
    <name evidence="13" type="ORF">DVG78_19170</name>
</gene>
<dbReference type="GO" id="GO:0000107">
    <property type="term" value="F:imidazoleglycerol-phosphate synthase activity"/>
    <property type="evidence" value="ECO:0007669"/>
    <property type="project" value="UniProtKB-UniRule"/>
</dbReference>
<evidence type="ECO:0000256" key="1">
    <source>
        <dbReference type="ARBA" id="ARBA00005091"/>
    </source>
</evidence>